<comment type="caution">
    <text evidence="1">The sequence shown here is derived from an EMBL/GenBank/DDBJ whole genome shotgun (WGS) entry which is preliminary data.</text>
</comment>
<name>A0A9J6GX30_HAELO</name>
<protein>
    <submittedName>
        <fullName evidence="1">Uncharacterized protein</fullName>
    </submittedName>
</protein>
<proteinExistence type="predicted"/>
<dbReference type="AlphaFoldDB" id="A0A9J6GX30"/>
<keyword evidence="2" id="KW-1185">Reference proteome</keyword>
<sequence>MLSFHVQKGVALRLPGAKDKVHSRVHFLHENELLPLPDLCTLYGYLGNLKADFGFDVTLFTVLREKLKAVWKDSIEVRSSTYY</sequence>
<dbReference type="Proteomes" id="UP000821853">
    <property type="component" value="Chromosome 8"/>
</dbReference>
<gene>
    <name evidence="1" type="ORF">HPB48_012853</name>
</gene>
<dbReference type="VEuPathDB" id="VectorBase:HLOH_053443"/>
<dbReference type="EMBL" id="JABSTR010000010">
    <property type="protein sequence ID" value="KAH9379457.1"/>
    <property type="molecule type" value="Genomic_DNA"/>
</dbReference>
<accession>A0A9J6GX30</accession>
<reference evidence="1 2" key="1">
    <citation type="journal article" date="2020" name="Cell">
        <title>Large-Scale Comparative Analyses of Tick Genomes Elucidate Their Genetic Diversity and Vector Capacities.</title>
        <authorList>
            <consortium name="Tick Genome and Microbiome Consortium (TIGMIC)"/>
            <person name="Jia N."/>
            <person name="Wang J."/>
            <person name="Shi W."/>
            <person name="Du L."/>
            <person name="Sun Y."/>
            <person name="Zhan W."/>
            <person name="Jiang J.F."/>
            <person name="Wang Q."/>
            <person name="Zhang B."/>
            <person name="Ji P."/>
            <person name="Bell-Sakyi L."/>
            <person name="Cui X.M."/>
            <person name="Yuan T.T."/>
            <person name="Jiang B.G."/>
            <person name="Yang W.F."/>
            <person name="Lam T.T."/>
            <person name="Chang Q.C."/>
            <person name="Ding S.J."/>
            <person name="Wang X.J."/>
            <person name="Zhu J.G."/>
            <person name="Ruan X.D."/>
            <person name="Zhao L."/>
            <person name="Wei J.T."/>
            <person name="Ye R.Z."/>
            <person name="Que T.C."/>
            <person name="Du C.H."/>
            <person name="Zhou Y.H."/>
            <person name="Cheng J.X."/>
            <person name="Dai P.F."/>
            <person name="Guo W.B."/>
            <person name="Han X.H."/>
            <person name="Huang E.J."/>
            <person name="Li L.F."/>
            <person name="Wei W."/>
            <person name="Gao Y.C."/>
            <person name="Liu J.Z."/>
            <person name="Shao H.Z."/>
            <person name="Wang X."/>
            <person name="Wang C.C."/>
            <person name="Yang T.C."/>
            <person name="Huo Q.B."/>
            <person name="Li W."/>
            <person name="Chen H.Y."/>
            <person name="Chen S.E."/>
            <person name="Zhou L.G."/>
            <person name="Ni X.B."/>
            <person name="Tian J.H."/>
            <person name="Sheng Y."/>
            <person name="Liu T."/>
            <person name="Pan Y.S."/>
            <person name="Xia L.Y."/>
            <person name="Li J."/>
            <person name="Zhao F."/>
            <person name="Cao W.C."/>
        </authorList>
    </citation>
    <scope>NUCLEOTIDE SEQUENCE [LARGE SCALE GENOMIC DNA]</scope>
    <source>
        <strain evidence="1">HaeL-2018</strain>
    </source>
</reference>
<evidence type="ECO:0000313" key="1">
    <source>
        <dbReference type="EMBL" id="KAH9379457.1"/>
    </source>
</evidence>
<dbReference type="OrthoDB" id="6502489at2759"/>
<evidence type="ECO:0000313" key="2">
    <source>
        <dbReference type="Proteomes" id="UP000821853"/>
    </source>
</evidence>
<organism evidence="1 2">
    <name type="scientific">Haemaphysalis longicornis</name>
    <name type="common">Bush tick</name>
    <dbReference type="NCBI Taxonomy" id="44386"/>
    <lineage>
        <taxon>Eukaryota</taxon>
        <taxon>Metazoa</taxon>
        <taxon>Ecdysozoa</taxon>
        <taxon>Arthropoda</taxon>
        <taxon>Chelicerata</taxon>
        <taxon>Arachnida</taxon>
        <taxon>Acari</taxon>
        <taxon>Parasitiformes</taxon>
        <taxon>Ixodida</taxon>
        <taxon>Ixodoidea</taxon>
        <taxon>Ixodidae</taxon>
        <taxon>Haemaphysalinae</taxon>
        <taxon>Haemaphysalis</taxon>
    </lineage>
</organism>